<sequence length="85" mass="9708">MSIFIWRLGSALGKIDKLVTKIDEGNCIAAAVDFEIKKAAVESEGFINVAYFQCDMIDSDRLCLGIFFIINRRHMTTHQTIYAYR</sequence>
<proteinExistence type="predicted"/>
<organism evidence="1">
    <name type="scientific">marine metagenome</name>
    <dbReference type="NCBI Taxonomy" id="408172"/>
    <lineage>
        <taxon>unclassified sequences</taxon>
        <taxon>metagenomes</taxon>
        <taxon>ecological metagenomes</taxon>
    </lineage>
</organism>
<feature type="non-terminal residue" evidence="1">
    <location>
        <position position="85"/>
    </location>
</feature>
<gene>
    <name evidence="1" type="ORF">METZ01_LOCUS456729</name>
</gene>
<dbReference type="AlphaFoldDB" id="A0A383A9J6"/>
<name>A0A383A9J6_9ZZZZ</name>
<reference evidence="1" key="1">
    <citation type="submission" date="2018-05" db="EMBL/GenBank/DDBJ databases">
        <authorList>
            <person name="Lanie J.A."/>
            <person name="Ng W.-L."/>
            <person name="Kazmierczak K.M."/>
            <person name="Andrzejewski T.M."/>
            <person name="Davidsen T.M."/>
            <person name="Wayne K.J."/>
            <person name="Tettelin H."/>
            <person name="Glass J.I."/>
            <person name="Rusch D."/>
            <person name="Podicherti R."/>
            <person name="Tsui H.-C.T."/>
            <person name="Winkler M.E."/>
        </authorList>
    </citation>
    <scope>NUCLEOTIDE SEQUENCE</scope>
</reference>
<dbReference type="EMBL" id="UINC01189959">
    <property type="protein sequence ID" value="SVE03875.1"/>
    <property type="molecule type" value="Genomic_DNA"/>
</dbReference>
<evidence type="ECO:0000313" key="1">
    <source>
        <dbReference type="EMBL" id="SVE03875.1"/>
    </source>
</evidence>
<accession>A0A383A9J6</accession>
<protein>
    <submittedName>
        <fullName evidence="1">Uncharacterized protein</fullName>
    </submittedName>
</protein>